<evidence type="ECO:0000256" key="6">
    <source>
        <dbReference type="ARBA" id="ARBA00022837"/>
    </source>
</evidence>
<dbReference type="PANTHER" id="PTHR31683">
    <property type="entry name" value="PECTATE LYASE 18-RELATED"/>
    <property type="match status" value="1"/>
</dbReference>
<evidence type="ECO:0000256" key="5">
    <source>
        <dbReference type="ARBA" id="ARBA00022729"/>
    </source>
</evidence>
<reference evidence="11" key="1">
    <citation type="submission" date="2025-08" db="UniProtKB">
        <authorList>
            <consortium name="RefSeq"/>
        </authorList>
    </citation>
    <scope>IDENTIFICATION</scope>
</reference>
<dbReference type="GeneID" id="120260114"/>
<dbReference type="SUPFAM" id="SSF51126">
    <property type="entry name" value="Pectin lyase-like"/>
    <property type="match status" value="1"/>
</dbReference>
<dbReference type="GO" id="GO:0030570">
    <property type="term" value="F:pectate lyase activity"/>
    <property type="evidence" value="ECO:0007669"/>
    <property type="project" value="UniProtKB-EC"/>
</dbReference>
<evidence type="ECO:0000256" key="3">
    <source>
        <dbReference type="ARBA" id="ARBA00012272"/>
    </source>
</evidence>
<keyword evidence="10" id="KW-1185">Reference proteome</keyword>
<organism evidence="10 11">
    <name type="scientific">Dioscorea cayennensis subsp. rotundata</name>
    <name type="common">White Guinea yam</name>
    <name type="synonym">Dioscorea rotundata</name>
    <dbReference type="NCBI Taxonomy" id="55577"/>
    <lineage>
        <taxon>Eukaryota</taxon>
        <taxon>Viridiplantae</taxon>
        <taxon>Streptophyta</taxon>
        <taxon>Embryophyta</taxon>
        <taxon>Tracheophyta</taxon>
        <taxon>Spermatophyta</taxon>
        <taxon>Magnoliopsida</taxon>
        <taxon>Liliopsida</taxon>
        <taxon>Dioscoreales</taxon>
        <taxon>Dioscoreaceae</taxon>
        <taxon>Dioscorea</taxon>
    </lineage>
</organism>
<dbReference type="SMART" id="SM00656">
    <property type="entry name" value="Amb_all"/>
    <property type="match status" value="1"/>
</dbReference>
<comment type="similarity">
    <text evidence="8">Belongs to the polysaccharide lyase 1 family.</text>
</comment>
<dbReference type="InterPro" id="IPR045032">
    <property type="entry name" value="PEL"/>
</dbReference>
<evidence type="ECO:0000256" key="7">
    <source>
        <dbReference type="ARBA" id="ARBA00023239"/>
    </source>
</evidence>
<sequence length="404" mass="44744">MTSSLLPLYKPLLLSLLILNTHISPILSSYSYNNNNYNYNHYPPSSPSKTSKKILNPIDACWASNPKWSSNRQALANCAVGFGKSALGGKYGKIYIVTDPSDDAVNPKPGTLRYGAIQTQPLWIIFSKNMIIRLKNELIVNSFKTIDGRGVQVEIGYGPCITIQDVNHVIIHGLGIHNCQPGKPGLVRSSPEHVGRRGGSDGDAISIFASSNVWIDHCSLSNAYDGLIDVIHGSTALTISNNFFFNHDKVMLFGHMDGFVADKKMKVTVAFNHFAHDLIQRMPRVRNGYTHVANNRYDKWEMYAIGGSADPTILSEGNYYVAPDNPALKQVTKREAGGWKNWKWRSTKDYFLNGAYFVQSGWGNCTPGYLPSQKFTTFDGKMVPFLTANAGALKYCYIGKPCIA</sequence>
<dbReference type="Proteomes" id="UP001515500">
    <property type="component" value="Chromosome 5"/>
</dbReference>
<evidence type="ECO:0000313" key="10">
    <source>
        <dbReference type="Proteomes" id="UP001515500"/>
    </source>
</evidence>
<dbReference type="Pfam" id="PF00544">
    <property type="entry name" value="Pectate_lyase_4"/>
    <property type="match status" value="1"/>
</dbReference>
<evidence type="ECO:0000313" key="11">
    <source>
        <dbReference type="RefSeq" id="XP_039123488.1"/>
    </source>
</evidence>
<evidence type="ECO:0000256" key="1">
    <source>
        <dbReference type="ARBA" id="ARBA00000695"/>
    </source>
</evidence>
<feature type="chain" id="PRO_5044047494" description="Pectate lyase" evidence="8">
    <location>
        <begin position="29"/>
        <end position="404"/>
    </location>
</feature>
<name>A0AB40B8A1_DIOCR</name>
<keyword evidence="7 8" id="KW-0456">Lyase</keyword>
<dbReference type="Gene3D" id="2.160.20.10">
    <property type="entry name" value="Single-stranded right-handed beta-helix, Pectin lyase-like"/>
    <property type="match status" value="1"/>
</dbReference>
<dbReference type="InterPro" id="IPR012334">
    <property type="entry name" value="Pectin_lyas_fold"/>
</dbReference>
<keyword evidence="5 8" id="KW-0732">Signal</keyword>
<dbReference type="RefSeq" id="XP_039123488.1">
    <property type="nucleotide sequence ID" value="XM_039267554.1"/>
</dbReference>
<feature type="domain" description="Pectate lyase" evidence="9">
    <location>
        <begin position="129"/>
        <end position="326"/>
    </location>
</feature>
<comment type="pathway">
    <text evidence="2 8">Glycan metabolism; pectin degradation; 2-dehydro-3-deoxy-D-gluconate from pectin: step 2/5.</text>
</comment>
<feature type="signal peptide" evidence="8">
    <location>
        <begin position="1"/>
        <end position="28"/>
    </location>
</feature>
<dbReference type="InterPro" id="IPR011050">
    <property type="entry name" value="Pectin_lyase_fold/virulence"/>
</dbReference>
<evidence type="ECO:0000256" key="8">
    <source>
        <dbReference type="RuleBase" id="RU361123"/>
    </source>
</evidence>
<proteinExistence type="inferred from homology"/>
<dbReference type="AlphaFoldDB" id="A0AB40B8A1"/>
<accession>A0AB40B8A1</accession>
<keyword evidence="4 8" id="KW-0479">Metal-binding</keyword>
<gene>
    <name evidence="11" type="primary">LOC120260114</name>
</gene>
<dbReference type="InterPro" id="IPR002022">
    <property type="entry name" value="Pec_lyase"/>
</dbReference>
<evidence type="ECO:0000256" key="4">
    <source>
        <dbReference type="ARBA" id="ARBA00022723"/>
    </source>
</evidence>
<comment type="catalytic activity">
    <reaction evidence="1 8">
        <text>Eliminative cleavage of (1-&gt;4)-alpha-D-galacturonan to give oligosaccharides with 4-deoxy-alpha-D-galact-4-enuronosyl groups at their non-reducing ends.</text>
        <dbReference type="EC" id="4.2.2.2"/>
    </reaction>
</comment>
<evidence type="ECO:0000256" key="2">
    <source>
        <dbReference type="ARBA" id="ARBA00005220"/>
    </source>
</evidence>
<dbReference type="GO" id="GO:0046872">
    <property type="term" value="F:metal ion binding"/>
    <property type="evidence" value="ECO:0007669"/>
    <property type="project" value="UniProtKB-KW"/>
</dbReference>
<dbReference type="PRINTS" id="PR00807">
    <property type="entry name" value="AMBALLERGEN"/>
</dbReference>
<protein>
    <recommendedName>
        <fullName evidence="3 8">Pectate lyase</fullName>
        <ecNumber evidence="3 8">4.2.2.2</ecNumber>
    </recommendedName>
</protein>
<comment type="cofactor">
    <cofactor evidence="8">
        <name>Ca(2+)</name>
        <dbReference type="ChEBI" id="CHEBI:29108"/>
    </cofactor>
    <text evidence="8">Binds 1 Ca(2+) ion. Required for its activity.</text>
</comment>
<evidence type="ECO:0000259" key="9">
    <source>
        <dbReference type="SMART" id="SM00656"/>
    </source>
</evidence>
<dbReference type="EC" id="4.2.2.2" evidence="3 8"/>
<dbReference type="PANTHER" id="PTHR31683:SF80">
    <property type="entry name" value="PECTATE LYASE 16-RELATED"/>
    <property type="match status" value="1"/>
</dbReference>
<dbReference type="InterPro" id="IPR018082">
    <property type="entry name" value="AmbAllergen"/>
</dbReference>
<keyword evidence="6 8" id="KW-0106">Calcium</keyword>